<keyword evidence="3 10" id="KW-0813">Transport</keyword>
<keyword evidence="8 9" id="KW-0472">Membrane</keyword>
<dbReference type="InterPro" id="IPR018108">
    <property type="entry name" value="MCP_transmembrane"/>
</dbReference>
<feature type="repeat" description="Solcar" evidence="9">
    <location>
        <begin position="167"/>
        <end position="245"/>
    </location>
</feature>
<keyword evidence="6" id="KW-0496">Mitochondrion</keyword>
<dbReference type="AlphaFoldDB" id="A0A146G1I1"/>
<dbReference type="InterPro" id="IPR044712">
    <property type="entry name" value="SLC25A32-like"/>
</dbReference>
<feature type="repeat" description="Solcar" evidence="9">
    <location>
        <begin position="286"/>
        <end position="368"/>
    </location>
</feature>
<proteinExistence type="inferred from homology"/>
<organism evidence="11 12">
    <name type="scientific">Aspergillus kawachii</name>
    <name type="common">White koji mold</name>
    <name type="synonym">Aspergillus awamori var. kawachi</name>
    <dbReference type="NCBI Taxonomy" id="1069201"/>
    <lineage>
        <taxon>Eukaryota</taxon>
        <taxon>Fungi</taxon>
        <taxon>Dikarya</taxon>
        <taxon>Ascomycota</taxon>
        <taxon>Pezizomycotina</taxon>
        <taxon>Eurotiomycetes</taxon>
        <taxon>Eurotiomycetidae</taxon>
        <taxon>Eurotiales</taxon>
        <taxon>Aspergillaceae</taxon>
        <taxon>Aspergillus</taxon>
        <taxon>Aspergillus subgen. Circumdati</taxon>
    </lineage>
</organism>
<keyword evidence="4 9" id="KW-0812">Transmembrane</keyword>
<dbReference type="GO" id="GO:0055085">
    <property type="term" value="P:transmembrane transport"/>
    <property type="evidence" value="ECO:0007669"/>
    <property type="project" value="InterPro"/>
</dbReference>
<dbReference type="Gene3D" id="1.50.40.10">
    <property type="entry name" value="Mitochondrial carrier domain"/>
    <property type="match status" value="2"/>
</dbReference>
<evidence type="ECO:0000256" key="2">
    <source>
        <dbReference type="ARBA" id="ARBA00006375"/>
    </source>
</evidence>
<evidence type="ECO:0000256" key="7">
    <source>
        <dbReference type="ARBA" id="ARBA00022989"/>
    </source>
</evidence>
<reference evidence="11 12" key="1">
    <citation type="journal article" date="2016" name="DNA Res.">
        <title>Genome sequence of Aspergillus luchuensis NBRC 4314.</title>
        <authorList>
            <person name="Yamada O."/>
            <person name="Machida M."/>
            <person name="Hosoyama A."/>
            <person name="Goto M."/>
            <person name="Takahashi T."/>
            <person name="Futagami T."/>
            <person name="Yamagata Y."/>
            <person name="Takeuchi M."/>
            <person name="Kobayashi T."/>
            <person name="Koike H."/>
            <person name="Abe K."/>
            <person name="Asai K."/>
            <person name="Arita M."/>
            <person name="Fujita N."/>
            <person name="Fukuda K."/>
            <person name="Higa K."/>
            <person name="Horikawa H."/>
            <person name="Ishikawa T."/>
            <person name="Jinno K."/>
            <person name="Kato Y."/>
            <person name="Kirimura K."/>
            <person name="Mizutani O."/>
            <person name="Nakasone K."/>
            <person name="Sano M."/>
            <person name="Shiraishi Y."/>
            <person name="Tsukahara M."/>
            <person name="Gomi K."/>
        </authorList>
    </citation>
    <scope>NUCLEOTIDE SEQUENCE [LARGE SCALE GENOMIC DNA]</scope>
    <source>
        <strain evidence="11 12">RIB 2604</strain>
    </source>
</reference>
<feature type="repeat" description="Solcar" evidence="9">
    <location>
        <begin position="78"/>
        <end position="166"/>
    </location>
</feature>
<dbReference type="PANTHER" id="PTHR45683">
    <property type="entry name" value="MITOCHONDRIAL NICOTINAMIDE ADENINE DINUCLEOTIDE TRANSPORTER 1-RELATED-RELATED"/>
    <property type="match status" value="1"/>
</dbReference>
<dbReference type="GO" id="GO:0016020">
    <property type="term" value="C:membrane"/>
    <property type="evidence" value="ECO:0007669"/>
    <property type="project" value="UniProtKB-SubCell"/>
</dbReference>
<dbReference type="InterPro" id="IPR023395">
    <property type="entry name" value="MCP_dom_sf"/>
</dbReference>
<reference evidence="12" key="2">
    <citation type="submission" date="2016-02" db="EMBL/GenBank/DDBJ databases">
        <title>Genome sequencing of Aspergillus luchuensis NBRC 4314.</title>
        <authorList>
            <person name="Yamada O."/>
        </authorList>
    </citation>
    <scope>NUCLEOTIDE SEQUENCE [LARGE SCALE GENOMIC DNA]</scope>
    <source>
        <strain evidence="12">RIB 2604</strain>
    </source>
</reference>
<gene>
    <name evidence="11" type="ORF">RIB2604_03601140</name>
</gene>
<accession>A0A146G1I1</accession>
<comment type="similarity">
    <text evidence="2 10">Belongs to the mitochondrial carrier (TC 2.A.29) family.</text>
</comment>
<sequence>MSLQKYPVVSLGHLGRFGPPSAMNSTLSSSSNLLAKRIPDRIRTSSILPTLPARISNPCKRHIPGGLEGLMTGKDGLSSSFVETVAGFTAGIASTLCLHPLDLIKTRLQVDRLSSSRVGGSVPVIREIFQNEGGIKAFYRGLTPNIVGNSTSWALYFLCYGNIKDVMRTWRSGSEDQALTSADYFLASGSAGSQSPGAYASFTTGAKEILRSEGIAGFYRGLVPALFGVSHGALQFMAYEQLKLYRSRMAPPAGTTDLERDAGSSHVSSLSSDAVRSGIRELGNVDLFVISSLSKLFAGCVTYPYQVLRSRLQTYDAHLVYSGVRDAVAQIWAREGITGFYKGLGPNLLRVLPKRNLLPFSARKAEATTSTYRTYVTAAQISHPPARV</sequence>
<dbReference type="EMBL" id="BCWF01000035">
    <property type="protein sequence ID" value="GAT30773.1"/>
    <property type="molecule type" value="Genomic_DNA"/>
</dbReference>
<evidence type="ECO:0000256" key="3">
    <source>
        <dbReference type="ARBA" id="ARBA00022448"/>
    </source>
</evidence>
<evidence type="ECO:0000256" key="8">
    <source>
        <dbReference type="ARBA" id="ARBA00023136"/>
    </source>
</evidence>
<evidence type="ECO:0000256" key="10">
    <source>
        <dbReference type="RuleBase" id="RU000488"/>
    </source>
</evidence>
<evidence type="ECO:0000313" key="12">
    <source>
        <dbReference type="Proteomes" id="UP000075230"/>
    </source>
</evidence>
<comment type="caution">
    <text evidence="11">The sequence shown here is derived from an EMBL/GenBank/DDBJ whole genome shotgun (WGS) entry which is preliminary data.</text>
</comment>
<evidence type="ECO:0000256" key="1">
    <source>
        <dbReference type="ARBA" id="ARBA00004141"/>
    </source>
</evidence>
<keyword evidence="7" id="KW-1133">Transmembrane helix</keyword>
<dbReference type="Pfam" id="PF00153">
    <property type="entry name" value="Mito_carr"/>
    <property type="match status" value="3"/>
</dbReference>
<dbReference type="GO" id="GO:0006862">
    <property type="term" value="P:nucleotide transport"/>
    <property type="evidence" value="ECO:0007669"/>
    <property type="project" value="InterPro"/>
</dbReference>
<evidence type="ECO:0000256" key="6">
    <source>
        <dbReference type="ARBA" id="ARBA00022792"/>
    </source>
</evidence>
<keyword evidence="6" id="KW-0999">Mitochondrion inner membrane</keyword>
<dbReference type="VEuPathDB" id="FungiDB:ASPFODRAFT_47363"/>
<dbReference type="Proteomes" id="UP000075230">
    <property type="component" value="Unassembled WGS sequence"/>
</dbReference>
<name>A0A146G1I1_ASPKA</name>
<evidence type="ECO:0000256" key="4">
    <source>
        <dbReference type="ARBA" id="ARBA00022692"/>
    </source>
</evidence>
<dbReference type="PROSITE" id="PS50920">
    <property type="entry name" value="SOLCAR"/>
    <property type="match status" value="3"/>
</dbReference>
<evidence type="ECO:0000256" key="5">
    <source>
        <dbReference type="ARBA" id="ARBA00022737"/>
    </source>
</evidence>
<keyword evidence="5" id="KW-0677">Repeat</keyword>
<comment type="subcellular location">
    <subcellularLocation>
        <location evidence="1">Membrane</location>
        <topology evidence="1">Multi-pass membrane protein</topology>
    </subcellularLocation>
</comment>
<evidence type="ECO:0000313" key="11">
    <source>
        <dbReference type="EMBL" id="GAT30773.1"/>
    </source>
</evidence>
<protein>
    <submittedName>
        <fullName evidence="11">Mitochondrial folate carrier protein Flx1</fullName>
    </submittedName>
</protein>
<evidence type="ECO:0000256" key="9">
    <source>
        <dbReference type="PROSITE-ProRule" id="PRU00282"/>
    </source>
</evidence>
<dbReference type="SUPFAM" id="SSF103506">
    <property type="entry name" value="Mitochondrial carrier"/>
    <property type="match status" value="1"/>
</dbReference>